<keyword evidence="9" id="KW-1185">Reference proteome</keyword>
<dbReference type="SUPFAM" id="SSF47240">
    <property type="entry name" value="Ferritin-like"/>
    <property type="match status" value="1"/>
</dbReference>
<keyword evidence="3 5" id="KW-0479">Metal-binding</keyword>
<dbReference type="AlphaFoldDB" id="A0A401P5G0"/>
<feature type="domain" description="Ferritin-like diiron" evidence="7">
    <location>
        <begin position="1"/>
        <end position="76"/>
    </location>
</feature>
<comment type="caution">
    <text evidence="8">The sequence shown here is derived from an EMBL/GenBank/DDBJ whole genome shotgun (WGS) entry which is preliminary data.</text>
</comment>
<dbReference type="OrthoDB" id="186462at2759"/>
<evidence type="ECO:0000256" key="6">
    <source>
        <dbReference type="RuleBase" id="RU361145"/>
    </source>
</evidence>
<dbReference type="EMBL" id="BFAA01005871">
    <property type="protein sequence ID" value="GCB68348.1"/>
    <property type="molecule type" value="Genomic_DNA"/>
</dbReference>
<dbReference type="InterPro" id="IPR001519">
    <property type="entry name" value="Ferritin"/>
</dbReference>
<comment type="function">
    <text evidence="6">Stores iron in a soluble, non-toxic, readily available form. Important for iron homeostasis. Iron is taken up in the ferrous form and deposited as ferric hydroxides after oxidation.</text>
</comment>
<dbReference type="InterPro" id="IPR009040">
    <property type="entry name" value="Ferritin-like_diiron"/>
</dbReference>
<dbReference type="GO" id="GO:0005737">
    <property type="term" value="C:cytoplasm"/>
    <property type="evidence" value="ECO:0007669"/>
    <property type="project" value="TreeGrafter"/>
</dbReference>
<keyword evidence="2 6" id="KW-0409">Iron storage</keyword>
<feature type="binding site" evidence="5">
    <location>
        <position position="26"/>
    </location>
    <ligand>
        <name>Fe cation</name>
        <dbReference type="ChEBI" id="CHEBI:24875"/>
        <label>1</label>
    </ligand>
</feature>
<gene>
    <name evidence="8" type="ORF">scyTo_0012269</name>
</gene>
<evidence type="ECO:0000256" key="1">
    <source>
        <dbReference type="ARBA" id="ARBA00007513"/>
    </source>
</evidence>
<dbReference type="STRING" id="75743.A0A401P5G0"/>
<evidence type="ECO:0000256" key="2">
    <source>
        <dbReference type="ARBA" id="ARBA00022434"/>
    </source>
</evidence>
<feature type="binding site" evidence="5">
    <location>
        <position position="29"/>
    </location>
    <ligand>
        <name>Fe cation</name>
        <dbReference type="ChEBI" id="CHEBI:24875"/>
        <label>1</label>
    </ligand>
</feature>
<dbReference type="GO" id="GO:0008199">
    <property type="term" value="F:ferric iron binding"/>
    <property type="evidence" value="ECO:0007669"/>
    <property type="project" value="InterPro"/>
</dbReference>
<dbReference type="InterPro" id="IPR009078">
    <property type="entry name" value="Ferritin-like_SF"/>
</dbReference>
<dbReference type="GO" id="GO:0006879">
    <property type="term" value="P:intracellular iron ion homeostasis"/>
    <property type="evidence" value="ECO:0007669"/>
    <property type="project" value="UniProtKB-KW"/>
</dbReference>
<dbReference type="GO" id="GO:0008198">
    <property type="term" value="F:ferrous iron binding"/>
    <property type="evidence" value="ECO:0007669"/>
    <property type="project" value="TreeGrafter"/>
</dbReference>
<evidence type="ECO:0000256" key="5">
    <source>
        <dbReference type="PIRSR" id="PIRSR601519-1"/>
    </source>
</evidence>
<dbReference type="InterPro" id="IPR008331">
    <property type="entry name" value="Ferritin_DPS_dom"/>
</dbReference>
<comment type="similarity">
    <text evidence="1 6">Belongs to the ferritin family.</text>
</comment>
<sequence length="76" mass="9095">MAYYFEWDDIALRNFSKFCLEQSLEEQEHAVKLMKFQNLRGGRIILKDIKKLKQDEWGNGLEVMKRALCLEKDVNQ</sequence>
<name>A0A401P5G0_SCYTO</name>
<organism evidence="8 9">
    <name type="scientific">Scyliorhinus torazame</name>
    <name type="common">Cloudy catshark</name>
    <name type="synonym">Catulus torazame</name>
    <dbReference type="NCBI Taxonomy" id="75743"/>
    <lineage>
        <taxon>Eukaryota</taxon>
        <taxon>Metazoa</taxon>
        <taxon>Chordata</taxon>
        <taxon>Craniata</taxon>
        <taxon>Vertebrata</taxon>
        <taxon>Chondrichthyes</taxon>
        <taxon>Elasmobranchii</taxon>
        <taxon>Galeomorphii</taxon>
        <taxon>Galeoidea</taxon>
        <taxon>Carcharhiniformes</taxon>
        <taxon>Scyliorhinidae</taxon>
        <taxon>Scyliorhinus</taxon>
    </lineage>
</organism>
<dbReference type="Pfam" id="PF00210">
    <property type="entry name" value="Ferritin"/>
    <property type="match status" value="1"/>
</dbReference>
<dbReference type="Proteomes" id="UP000288216">
    <property type="component" value="Unassembled WGS sequence"/>
</dbReference>
<dbReference type="GO" id="GO:0006826">
    <property type="term" value="P:iron ion transport"/>
    <property type="evidence" value="ECO:0007669"/>
    <property type="project" value="InterPro"/>
</dbReference>
<dbReference type="Gene3D" id="1.20.1260.10">
    <property type="match status" value="1"/>
</dbReference>
<accession>A0A401P5G0</accession>
<evidence type="ECO:0000259" key="7">
    <source>
        <dbReference type="PROSITE" id="PS50905"/>
    </source>
</evidence>
<proteinExistence type="inferred from homology"/>
<evidence type="ECO:0000313" key="9">
    <source>
        <dbReference type="Proteomes" id="UP000288216"/>
    </source>
</evidence>
<evidence type="ECO:0000256" key="3">
    <source>
        <dbReference type="ARBA" id="ARBA00022723"/>
    </source>
</evidence>
<evidence type="ECO:0000256" key="4">
    <source>
        <dbReference type="ARBA" id="ARBA00023004"/>
    </source>
</evidence>
<dbReference type="OMA" id="MAYYFEW"/>
<protein>
    <recommendedName>
        <fullName evidence="6">Ferritin</fullName>
    </recommendedName>
</protein>
<evidence type="ECO:0000313" key="8">
    <source>
        <dbReference type="EMBL" id="GCB68348.1"/>
    </source>
</evidence>
<dbReference type="PANTHER" id="PTHR11431:SF75">
    <property type="entry name" value="FERRITIN"/>
    <property type="match status" value="1"/>
</dbReference>
<dbReference type="PANTHER" id="PTHR11431">
    <property type="entry name" value="FERRITIN"/>
    <property type="match status" value="1"/>
</dbReference>
<dbReference type="InterPro" id="IPR012347">
    <property type="entry name" value="Ferritin-like"/>
</dbReference>
<feature type="binding site" evidence="5">
    <location>
        <position position="71"/>
    </location>
    <ligand>
        <name>Fe cation</name>
        <dbReference type="ChEBI" id="CHEBI:24875"/>
        <label>1</label>
    </ligand>
</feature>
<reference evidence="8 9" key="1">
    <citation type="journal article" date="2018" name="Nat. Ecol. Evol.">
        <title>Shark genomes provide insights into elasmobranch evolution and the origin of vertebrates.</title>
        <authorList>
            <person name="Hara Y"/>
            <person name="Yamaguchi K"/>
            <person name="Onimaru K"/>
            <person name="Kadota M"/>
            <person name="Koyanagi M"/>
            <person name="Keeley SD"/>
            <person name="Tatsumi K"/>
            <person name="Tanaka K"/>
            <person name="Motone F"/>
            <person name="Kageyama Y"/>
            <person name="Nozu R"/>
            <person name="Adachi N"/>
            <person name="Nishimura O"/>
            <person name="Nakagawa R"/>
            <person name="Tanegashima C"/>
            <person name="Kiyatake I"/>
            <person name="Matsumoto R"/>
            <person name="Murakumo K"/>
            <person name="Nishida K"/>
            <person name="Terakita A"/>
            <person name="Kuratani S"/>
            <person name="Sato K"/>
            <person name="Hyodo S Kuraku.S."/>
        </authorList>
    </citation>
    <scope>NUCLEOTIDE SEQUENCE [LARGE SCALE GENOMIC DNA]</scope>
</reference>
<keyword evidence="4 5" id="KW-0408">Iron</keyword>
<dbReference type="PROSITE" id="PS50905">
    <property type="entry name" value="FERRITIN_LIKE"/>
    <property type="match status" value="1"/>
</dbReference>